<protein>
    <submittedName>
        <fullName evidence="1">Uncharacterized protein</fullName>
    </submittedName>
</protein>
<keyword evidence="2" id="KW-1185">Reference proteome</keyword>
<proteinExistence type="predicted"/>
<evidence type="ECO:0000313" key="2">
    <source>
        <dbReference type="Proteomes" id="UP000188604"/>
    </source>
</evidence>
<dbReference type="KEGG" id="nch:A0U93_14505"/>
<dbReference type="Proteomes" id="UP000188604">
    <property type="component" value="Chromosome"/>
</dbReference>
<sequence length="92" mass="10209">MAAMFRSPGSHYYEGRVKKSLLRRGVVVIERLNLGYFSMSIKVDNSVSASFGITVRFSLLIPKEETICIRLLDNLVAGRAIKKATEISMSLG</sequence>
<evidence type="ECO:0000313" key="1">
    <source>
        <dbReference type="EMBL" id="AQS88928.1"/>
    </source>
</evidence>
<organism evidence="1 2">
    <name type="scientific">Neoasaia chiangmaiensis</name>
    <dbReference type="NCBI Taxonomy" id="320497"/>
    <lineage>
        <taxon>Bacteria</taxon>
        <taxon>Pseudomonadati</taxon>
        <taxon>Pseudomonadota</taxon>
        <taxon>Alphaproteobacteria</taxon>
        <taxon>Acetobacterales</taxon>
        <taxon>Acetobacteraceae</taxon>
        <taxon>Neoasaia</taxon>
    </lineage>
</organism>
<accession>A0A1U9KSY2</accession>
<name>A0A1U9KSY2_9PROT</name>
<gene>
    <name evidence="1" type="ORF">A0U93_14505</name>
</gene>
<dbReference type="EMBL" id="CP014691">
    <property type="protein sequence ID" value="AQS88928.1"/>
    <property type="molecule type" value="Genomic_DNA"/>
</dbReference>
<reference evidence="1 2" key="1">
    <citation type="submission" date="2016-03" db="EMBL/GenBank/DDBJ databases">
        <title>Acetic acid bacteria sequencing.</title>
        <authorList>
            <person name="Brandt J."/>
            <person name="Jakob F."/>
            <person name="Vogel R.F."/>
        </authorList>
    </citation>
    <scope>NUCLEOTIDE SEQUENCE [LARGE SCALE GENOMIC DNA]</scope>
    <source>
        <strain evidence="1 2">NBRC 101099</strain>
    </source>
</reference>
<dbReference type="AlphaFoldDB" id="A0A1U9KSY2"/>